<accession>A0A1H6UW47</accession>
<feature type="domain" description="RCK N-terminal" evidence="7">
    <location>
        <begin position="1"/>
        <end position="119"/>
    </location>
</feature>
<evidence type="ECO:0000313" key="10">
    <source>
        <dbReference type="Proteomes" id="UP000198888"/>
    </source>
</evidence>
<dbReference type="Proteomes" id="UP000198888">
    <property type="component" value="Unassembled WGS sequence"/>
</dbReference>
<dbReference type="InterPro" id="IPR006037">
    <property type="entry name" value="RCK_C"/>
</dbReference>
<dbReference type="PANTHER" id="PTHR43833:SF5">
    <property type="entry name" value="TRK SYSTEM POTASSIUM UPTAKE PROTEIN TRKA"/>
    <property type="match status" value="1"/>
</dbReference>
<dbReference type="InterPro" id="IPR006036">
    <property type="entry name" value="K_uptake_TrkA"/>
</dbReference>
<dbReference type="Pfam" id="PF02254">
    <property type="entry name" value="TrkA_N"/>
    <property type="match status" value="2"/>
</dbReference>
<proteinExistence type="predicted"/>
<dbReference type="SUPFAM" id="SSF51735">
    <property type="entry name" value="NAD(P)-binding Rossmann-fold domains"/>
    <property type="match status" value="2"/>
</dbReference>
<feature type="domain" description="RCK C-terminal" evidence="8">
    <location>
        <begin position="364"/>
        <end position="445"/>
    </location>
</feature>
<dbReference type="STRING" id="1073996.SAMN05444271_1129"/>
<dbReference type="KEGG" id="hae:halTADL_2713"/>
<dbReference type="InterPro" id="IPR003148">
    <property type="entry name" value="RCK_N"/>
</dbReference>
<keyword evidence="4" id="KW-0630">Potassium</keyword>
<dbReference type="GeneID" id="35003484"/>
<dbReference type="NCBIfam" id="NF007039">
    <property type="entry name" value="PRK09496.3-2"/>
    <property type="match status" value="1"/>
</dbReference>
<dbReference type="InterPro" id="IPR036721">
    <property type="entry name" value="RCK_C_sf"/>
</dbReference>
<evidence type="ECO:0000313" key="9">
    <source>
        <dbReference type="EMBL" id="SEI92192.1"/>
    </source>
</evidence>
<accession>A0A2H4Q516</accession>
<dbReference type="PANTHER" id="PTHR43833">
    <property type="entry name" value="POTASSIUM CHANNEL PROTEIN 2-RELATED-RELATED"/>
    <property type="match status" value="1"/>
</dbReference>
<name>A0A1H6UW47_9EURY</name>
<dbReference type="Gene3D" id="3.40.50.720">
    <property type="entry name" value="NAD(P)-binding Rossmann-like Domain"/>
    <property type="match status" value="2"/>
</dbReference>
<dbReference type="EMBL" id="FNYR01000012">
    <property type="protein sequence ID" value="SEI92192.1"/>
    <property type="molecule type" value="Genomic_DNA"/>
</dbReference>
<dbReference type="PROSITE" id="PS51202">
    <property type="entry name" value="RCK_C"/>
    <property type="match status" value="2"/>
</dbReference>
<evidence type="ECO:0000256" key="1">
    <source>
        <dbReference type="ARBA" id="ARBA00003660"/>
    </source>
</evidence>
<dbReference type="OrthoDB" id="27588at2157"/>
<dbReference type="InterPro" id="IPR036291">
    <property type="entry name" value="NAD(P)-bd_dom_sf"/>
</dbReference>
<dbReference type="RefSeq" id="WP_089672596.1">
    <property type="nucleotide sequence ID" value="NZ_CP024845.1"/>
</dbReference>
<organism evidence="9 10">
    <name type="scientific">Halohasta litchfieldiae</name>
    <dbReference type="NCBI Taxonomy" id="1073996"/>
    <lineage>
        <taxon>Archaea</taxon>
        <taxon>Methanobacteriati</taxon>
        <taxon>Methanobacteriota</taxon>
        <taxon>Stenosarchaea group</taxon>
        <taxon>Halobacteria</taxon>
        <taxon>Halobacteriales</taxon>
        <taxon>Haloferacaceae</taxon>
        <taxon>Halohasta</taxon>
    </lineage>
</organism>
<feature type="domain" description="RCK N-terminal" evidence="7">
    <location>
        <begin position="227"/>
        <end position="344"/>
    </location>
</feature>
<evidence type="ECO:0000259" key="8">
    <source>
        <dbReference type="PROSITE" id="PS51202"/>
    </source>
</evidence>
<dbReference type="PRINTS" id="PR00335">
    <property type="entry name" value="KUPTAKETRKA"/>
</dbReference>
<protein>
    <submittedName>
        <fullName evidence="9">Trk system potassium uptake protein TrkA</fullName>
    </submittedName>
</protein>
<dbReference type="InterPro" id="IPR050721">
    <property type="entry name" value="Trk_Ktr_HKT_K-transport"/>
</dbReference>
<keyword evidence="3" id="KW-0633">Potassium transport</keyword>
<dbReference type="NCBIfam" id="NF007034">
    <property type="entry name" value="PRK09496.2-1"/>
    <property type="match status" value="1"/>
</dbReference>
<evidence type="ECO:0000256" key="3">
    <source>
        <dbReference type="ARBA" id="ARBA00022538"/>
    </source>
</evidence>
<keyword evidence="5" id="KW-0520">NAD</keyword>
<keyword evidence="2" id="KW-0813">Transport</keyword>
<keyword evidence="6" id="KW-0406">Ion transport</keyword>
<comment type="function">
    <text evidence="1">Part of a potassium transport system.</text>
</comment>
<dbReference type="GO" id="GO:0015079">
    <property type="term" value="F:potassium ion transmembrane transporter activity"/>
    <property type="evidence" value="ECO:0007669"/>
    <property type="project" value="InterPro"/>
</dbReference>
<evidence type="ECO:0000256" key="2">
    <source>
        <dbReference type="ARBA" id="ARBA00022448"/>
    </source>
</evidence>
<dbReference type="Gene3D" id="3.30.70.1450">
    <property type="entry name" value="Regulator of K+ conductance, C-terminal domain"/>
    <property type="match status" value="2"/>
</dbReference>
<keyword evidence="10" id="KW-1185">Reference proteome</keyword>
<evidence type="ECO:0000256" key="6">
    <source>
        <dbReference type="ARBA" id="ARBA00023065"/>
    </source>
</evidence>
<reference evidence="9 10" key="1">
    <citation type="submission" date="2016-10" db="EMBL/GenBank/DDBJ databases">
        <authorList>
            <person name="de Groot N.N."/>
        </authorList>
    </citation>
    <scope>NUCLEOTIDE SEQUENCE [LARGE SCALE GENOMIC DNA]</scope>
    <source>
        <strain evidence="9 10">DSM 22187</strain>
    </source>
</reference>
<evidence type="ECO:0000259" key="7">
    <source>
        <dbReference type="PROSITE" id="PS51201"/>
    </source>
</evidence>
<dbReference type="PROSITE" id="PS51201">
    <property type="entry name" value="RCK_N"/>
    <property type="match status" value="2"/>
</dbReference>
<feature type="domain" description="RCK C-terminal" evidence="8">
    <location>
        <begin position="139"/>
        <end position="220"/>
    </location>
</feature>
<sequence>MKVLIIGAGQVGESIAGDLDNSHDVTVVEQSPDRAEELAFSYDVLTVTGDGTEAETLTEAGIESADMVIASTDNDETNIVACSTADALGDAFTIARIKQTKYLNTWELSSGAFGIDDMVCTNLLTAESIVRVVGLPAAVDVDPFAGGQVQMAEFEISDECPVADQTVQEADRYDSLTFAALIRAGDVIIPDGSTLIEAGDRVVVIGSSDSVTTFADALSPDHSTGSDEEVAIIGGSEIGYHLARLLGERGFKPRLIEQDPERARELAEGLPQTTVMESDATDIEFLEREHIGDADIVVAALESDEKNLLVSLLAERLGTDRTVAVIDTPAYVELFETVGIDVAINPRVVVAEEITQLTQSGVTENVALIETDKAEVIEIEVTEDSILANRTILESTADLPDGVVIGAITRDREFVTPRGDTEIHPGDHVVVFVDAAAIDETTKKL</sequence>
<evidence type="ECO:0000256" key="4">
    <source>
        <dbReference type="ARBA" id="ARBA00022958"/>
    </source>
</evidence>
<dbReference type="Pfam" id="PF02080">
    <property type="entry name" value="TrkA_C"/>
    <property type="match status" value="2"/>
</dbReference>
<dbReference type="SUPFAM" id="SSF116726">
    <property type="entry name" value="TrkA C-terminal domain-like"/>
    <property type="match status" value="2"/>
</dbReference>
<dbReference type="AlphaFoldDB" id="A0A1H6UW47"/>
<dbReference type="GO" id="GO:0005886">
    <property type="term" value="C:plasma membrane"/>
    <property type="evidence" value="ECO:0007669"/>
    <property type="project" value="InterPro"/>
</dbReference>
<gene>
    <name evidence="9" type="ORF">SAMN05444271_1129</name>
</gene>
<dbReference type="NCBIfam" id="NF007031">
    <property type="entry name" value="PRK09496.1-2"/>
    <property type="match status" value="1"/>
</dbReference>
<evidence type="ECO:0000256" key="5">
    <source>
        <dbReference type="ARBA" id="ARBA00023027"/>
    </source>
</evidence>
<dbReference type="NCBIfam" id="NF007041">
    <property type="entry name" value="PRK09496.3-4"/>
    <property type="match status" value="1"/>
</dbReference>